<comment type="caution">
    <text evidence="1">The sequence shown here is derived from an EMBL/GenBank/DDBJ whole genome shotgun (WGS) entry which is preliminary data.</text>
</comment>
<dbReference type="EMBL" id="WHOS01000014">
    <property type="protein sequence ID" value="NUB00221.1"/>
    <property type="molecule type" value="Genomic_DNA"/>
</dbReference>
<sequence>MLMGFGRKIGSPTPNPEIEGRCIVYGDPPDLRQSGVVRSASKYQTFRGLHETIDFCAILGRNGQSAEQRLACLQPQHRSTGRPMPRTVHDVLLSMWQVQMHKHPAETLRVPLLQVEDILSHGERIFYDELLYTAKVERTTIKKVRVPPVFFEMVGKTRETITYRDLVVELDTALTDKIAIEFNPYMARY</sequence>
<reference evidence="1 2" key="1">
    <citation type="submission" date="2019-10" db="EMBL/GenBank/DDBJ databases">
        <title>Genome sequence of Azospirillum melinis.</title>
        <authorList>
            <person name="Ambrosini A."/>
            <person name="Sant'Anna F.H."/>
            <person name="Cassan F.D."/>
            <person name="Souza E.M."/>
            <person name="Passaglia L.M.P."/>
        </authorList>
    </citation>
    <scope>NUCLEOTIDE SEQUENCE [LARGE SCALE GENOMIC DNA]</scope>
    <source>
        <strain evidence="1 2">TMCY0552</strain>
    </source>
</reference>
<dbReference type="RefSeq" id="WP_174471458.1">
    <property type="nucleotide sequence ID" value="NZ_JAGINN010000005.1"/>
</dbReference>
<accession>A0ABX2KFN8</accession>
<name>A0ABX2KFN8_9PROT</name>
<proteinExistence type="predicted"/>
<organism evidence="1 2">
    <name type="scientific">Azospirillum melinis</name>
    <dbReference type="NCBI Taxonomy" id="328839"/>
    <lineage>
        <taxon>Bacteria</taxon>
        <taxon>Pseudomonadati</taxon>
        <taxon>Pseudomonadota</taxon>
        <taxon>Alphaproteobacteria</taxon>
        <taxon>Rhodospirillales</taxon>
        <taxon>Azospirillaceae</taxon>
        <taxon>Azospirillum</taxon>
    </lineage>
</organism>
<evidence type="ECO:0000313" key="2">
    <source>
        <dbReference type="Proteomes" id="UP000605086"/>
    </source>
</evidence>
<evidence type="ECO:0000313" key="1">
    <source>
        <dbReference type="EMBL" id="NUB00221.1"/>
    </source>
</evidence>
<keyword evidence="2" id="KW-1185">Reference proteome</keyword>
<gene>
    <name evidence="1" type="ORF">GBZ48_13080</name>
</gene>
<protein>
    <submittedName>
        <fullName evidence="1">Uncharacterized protein</fullName>
    </submittedName>
</protein>
<dbReference type="Proteomes" id="UP000605086">
    <property type="component" value="Unassembled WGS sequence"/>
</dbReference>